<dbReference type="PANTHER" id="PTHR38590">
    <property type="entry name" value="BLL0828 PROTEIN"/>
    <property type="match status" value="1"/>
</dbReference>
<dbReference type="PANTHER" id="PTHR38590:SF1">
    <property type="entry name" value="BLL0828 PROTEIN"/>
    <property type="match status" value="1"/>
</dbReference>
<keyword evidence="4" id="KW-1185">Reference proteome</keyword>
<evidence type="ECO:0000259" key="2">
    <source>
        <dbReference type="Pfam" id="PF04480"/>
    </source>
</evidence>
<dbReference type="Pfam" id="PF04480">
    <property type="entry name" value="DUF559"/>
    <property type="match status" value="1"/>
</dbReference>
<proteinExistence type="predicted"/>
<comment type="caution">
    <text evidence="3">The sequence shown here is derived from an EMBL/GenBank/DDBJ whole genome shotgun (WGS) entry which is preliminary data.</text>
</comment>
<feature type="compositionally biased region" description="Basic and acidic residues" evidence="1">
    <location>
        <begin position="1"/>
        <end position="15"/>
    </location>
</feature>
<dbReference type="InterPro" id="IPR047216">
    <property type="entry name" value="Endonuclease_DUF559_bact"/>
</dbReference>
<dbReference type="InterPro" id="IPR007569">
    <property type="entry name" value="DUF559"/>
</dbReference>
<gene>
    <name evidence="3" type="ORF">C7I55_08935</name>
</gene>
<feature type="domain" description="DUF559" evidence="2">
    <location>
        <begin position="31"/>
        <end position="132"/>
    </location>
</feature>
<dbReference type="OrthoDB" id="9798754at2"/>
<dbReference type="SUPFAM" id="SSF52980">
    <property type="entry name" value="Restriction endonuclease-like"/>
    <property type="match status" value="1"/>
</dbReference>
<evidence type="ECO:0000313" key="3">
    <source>
        <dbReference type="EMBL" id="PSJ40983.1"/>
    </source>
</evidence>
<evidence type="ECO:0000256" key="1">
    <source>
        <dbReference type="SAM" id="MobiDB-lite"/>
    </source>
</evidence>
<feature type="region of interest" description="Disordered" evidence="1">
    <location>
        <begin position="1"/>
        <end position="27"/>
    </location>
</feature>
<dbReference type="CDD" id="cd01038">
    <property type="entry name" value="Endonuclease_DUF559"/>
    <property type="match status" value="1"/>
</dbReference>
<dbReference type="Proteomes" id="UP000241167">
    <property type="component" value="Unassembled WGS sequence"/>
</dbReference>
<reference evidence="3 4" key="1">
    <citation type="submission" date="2018-03" db="EMBL/GenBank/DDBJ databases">
        <title>The draft genome of Sphingosinicella sp. GL-C-18.</title>
        <authorList>
            <person name="Liu L."/>
            <person name="Li L."/>
            <person name="Liang L."/>
            <person name="Zhang X."/>
            <person name="Wang T."/>
        </authorList>
    </citation>
    <scope>NUCLEOTIDE SEQUENCE [LARGE SCALE GENOMIC DNA]</scope>
    <source>
        <strain evidence="3 4">GL-C-18</strain>
    </source>
</reference>
<sequence>MTRDPPLEGEGDHAQHGGGGSSPRQRPAVYAARKLRKEMSLAEVLLWQELRKRPGGLKFRRQHAIAPYIVDFYCSSAALIIEVDGAAHNGAGAERDAKRDEILRSRGLTLIRIPASEVLADPGGVSISIVNEAKNPLHHPSGGPPPHKWGGF</sequence>
<evidence type="ECO:0000313" key="4">
    <source>
        <dbReference type="Proteomes" id="UP000241167"/>
    </source>
</evidence>
<accession>A0A2P7QSP4</accession>
<organism evidence="3 4">
    <name type="scientific">Allosphingosinicella deserti</name>
    <dbReference type="NCBI Taxonomy" id="2116704"/>
    <lineage>
        <taxon>Bacteria</taxon>
        <taxon>Pseudomonadati</taxon>
        <taxon>Pseudomonadota</taxon>
        <taxon>Alphaproteobacteria</taxon>
        <taxon>Sphingomonadales</taxon>
        <taxon>Sphingomonadaceae</taxon>
        <taxon>Allosphingosinicella</taxon>
    </lineage>
</organism>
<name>A0A2P7QSP4_9SPHN</name>
<dbReference type="AlphaFoldDB" id="A0A2P7QSP4"/>
<dbReference type="EMBL" id="PXYI01000003">
    <property type="protein sequence ID" value="PSJ40983.1"/>
    <property type="molecule type" value="Genomic_DNA"/>
</dbReference>
<dbReference type="InterPro" id="IPR011335">
    <property type="entry name" value="Restrct_endonuc-II-like"/>
</dbReference>
<protein>
    <recommendedName>
        <fullName evidence="2">DUF559 domain-containing protein</fullName>
    </recommendedName>
</protein>
<dbReference type="Gene3D" id="3.40.960.10">
    <property type="entry name" value="VSR Endonuclease"/>
    <property type="match status" value="1"/>
</dbReference>